<dbReference type="InterPro" id="IPR014031">
    <property type="entry name" value="Ketoacyl_synth_C"/>
</dbReference>
<dbReference type="GO" id="GO:0004315">
    <property type="term" value="F:3-oxoacyl-[acyl-carrier-protein] synthase activity"/>
    <property type="evidence" value="ECO:0007669"/>
    <property type="project" value="UniProtKB-EC"/>
</dbReference>
<dbReference type="InterPro" id="IPR000794">
    <property type="entry name" value="Beta-ketoacyl_synthase"/>
</dbReference>
<dbReference type="RefSeq" id="WP_183384817.1">
    <property type="nucleotide sequence ID" value="NZ_JACHXR010000011.1"/>
</dbReference>
<keyword evidence="6" id="KW-0012">Acyltransferase</keyword>
<dbReference type="UniPathway" id="UPA00094"/>
<dbReference type="AlphaFoldDB" id="A0A7W5HM46"/>
<dbReference type="InterPro" id="IPR016039">
    <property type="entry name" value="Thiolase-like"/>
</dbReference>
<keyword evidence="3 4" id="KW-0808">Transferase</keyword>
<dbReference type="GO" id="GO:0006633">
    <property type="term" value="P:fatty acid biosynthetic process"/>
    <property type="evidence" value="ECO:0007669"/>
    <property type="project" value="UniProtKB-UniPathway"/>
</dbReference>
<evidence type="ECO:0000313" key="7">
    <source>
        <dbReference type="Proteomes" id="UP000518892"/>
    </source>
</evidence>
<comment type="similarity">
    <text evidence="2 4">Belongs to the thiolase-like superfamily. Beta-ketoacyl-ACP synthases family.</text>
</comment>
<dbReference type="Pfam" id="PF02801">
    <property type="entry name" value="Ketoacyl-synt_C"/>
    <property type="match status" value="1"/>
</dbReference>
<dbReference type="SMART" id="SM00825">
    <property type="entry name" value="PKS_KS"/>
    <property type="match status" value="1"/>
</dbReference>
<dbReference type="PANTHER" id="PTHR11712:SF320">
    <property type="entry name" value="BETA-KETOACYL SYNTHASE"/>
    <property type="match status" value="1"/>
</dbReference>
<evidence type="ECO:0000313" key="6">
    <source>
        <dbReference type="EMBL" id="MBB3232377.1"/>
    </source>
</evidence>
<sequence length="395" mass="40846">MSPRPCPPRQPCRLSPPAIVCSLGSGLAEIREALAEGRRGLTTDDAYTPGRPLPLGRVTVPLPAMDDWPAAHRSRNNRLLAAALERLAAPLHRVLATHDPARIGVVIGTSTSGIAETEQALARAGQGPLPDGFRYAQQELGAPARFVADRLGLAGPAYALSTACSSGARALASARRLLLAGECDAVIAGGADSLCRLTVNGFAGLEAVSERPCEPFSRHRDGINLGEAATLFVVEATTGGIQLEGTGESADAYHVSAPRPDGGGALAAMREALEQAGRRPEEVDYLNLHGTGTPHNDRMEAAAITALFPRPPACSSTKALTGHTLGAAGALEAAFCWLALDAGFLPRHVYDGHYDPDLPALPLVSAAGAGGPRLALSNSFAFGGNNAALLLGRHD</sequence>
<dbReference type="InterPro" id="IPR014030">
    <property type="entry name" value="Ketoacyl_synth_N"/>
</dbReference>
<dbReference type="Pfam" id="PF00109">
    <property type="entry name" value="ketoacyl-synt"/>
    <property type="match status" value="1"/>
</dbReference>
<accession>A0A7W5HM46</accession>
<dbReference type="GO" id="GO:0005829">
    <property type="term" value="C:cytosol"/>
    <property type="evidence" value="ECO:0007669"/>
    <property type="project" value="TreeGrafter"/>
</dbReference>
<gene>
    <name evidence="6" type="ORF">FHR97_003245</name>
</gene>
<dbReference type="NCBIfam" id="NF006618">
    <property type="entry name" value="PRK09185.1"/>
    <property type="match status" value="1"/>
</dbReference>
<evidence type="ECO:0000256" key="3">
    <source>
        <dbReference type="ARBA" id="ARBA00022679"/>
    </source>
</evidence>
<dbReference type="Proteomes" id="UP000518892">
    <property type="component" value="Unassembled WGS sequence"/>
</dbReference>
<evidence type="ECO:0000259" key="5">
    <source>
        <dbReference type="PROSITE" id="PS52004"/>
    </source>
</evidence>
<dbReference type="EC" id="2.3.1.41" evidence="6"/>
<comment type="caution">
    <text evidence="6">The sequence shown here is derived from an EMBL/GenBank/DDBJ whole genome shotgun (WGS) entry which is preliminary data.</text>
</comment>
<dbReference type="PANTHER" id="PTHR11712">
    <property type="entry name" value="POLYKETIDE SYNTHASE-RELATED"/>
    <property type="match status" value="1"/>
</dbReference>
<dbReference type="CDD" id="cd00834">
    <property type="entry name" value="KAS_I_II"/>
    <property type="match status" value="1"/>
</dbReference>
<reference evidence="6 7" key="1">
    <citation type="submission" date="2020-08" db="EMBL/GenBank/DDBJ databases">
        <title>Genomic Encyclopedia of Type Strains, Phase III (KMG-III): the genomes of soil and plant-associated and newly described type strains.</title>
        <authorList>
            <person name="Whitman W."/>
        </authorList>
    </citation>
    <scope>NUCLEOTIDE SEQUENCE [LARGE SCALE GENOMIC DNA]</scope>
    <source>
        <strain evidence="6 7">CECT 7744</strain>
    </source>
</reference>
<dbReference type="InterPro" id="IPR018201">
    <property type="entry name" value="Ketoacyl_synth_AS"/>
</dbReference>
<organism evidence="6 7">
    <name type="scientific">Halomonas stenophila</name>
    <dbReference type="NCBI Taxonomy" id="795312"/>
    <lineage>
        <taxon>Bacteria</taxon>
        <taxon>Pseudomonadati</taxon>
        <taxon>Pseudomonadota</taxon>
        <taxon>Gammaproteobacteria</taxon>
        <taxon>Oceanospirillales</taxon>
        <taxon>Halomonadaceae</taxon>
        <taxon>Halomonas</taxon>
    </lineage>
</organism>
<name>A0A7W5HM46_9GAMM</name>
<protein>
    <submittedName>
        <fullName evidence="6">3-oxoacyl-[acyl-carrier-protein] synthase-1</fullName>
        <ecNumber evidence="6">2.3.1.41</ecNumber>
    </submittedName>
</protein>
<evidence type="ECO:0000256" key="4">
    <source>
        <dbReference type="RuleBase" id="RU003694"/>
    </source>
</evidence>
<dbReference type="PROSITE" id="PS00606">
    <property type="entry name" value="KS3_1"/>
    <property type="match status" value="1"/>
</dbReference>
<dbReference type="PROSITE" id="PS52004">
    <property type="entry name" value="KS3_2"/>
    <property type="match status" value="1"/>
</dbReference>
<dbReference type="Gene3D" id="3.40.47.10">
    <property type="match status" value="2"/>
</dbReference>
<dbReference type="InterPro" id="IPR020841">
    <property type="entry name" value="PKS_Beta-ketoAc_synthase_dom"/>
</dbReference>
<dbReference type="EMBL" id="JACHXR010000011">
    <property type="protein sequence ID" value="MBB3232377.1"/>
    <property type="molecule type" value="Genomic_DNA"/>
</dbReference>
<feature type="domain" description="Ketosynthase family 3 (KS3)" evidence="5">
    <location>
        <begin position="1"/>
        <end position="393"/>
    </location>
</feature>
<proteinExistence type="inferred from homology"/>
<evidence type="ECO:0000256" key="2">
    <source>
        <dbReference type="ARBA" id="ARBA00008467"/>
    </source>
</evidence>
<keyword evidence="7" id="KW-1185">Reference proteome</keyword>
<dbReference type="SUPFAM" id="SSF53901">
    <property type="entry name" value="Thiolase-like"/>
    <property type="match status" value="2"/>
</dbReference>
<evidence type="ECO:0000256" key="1">
    <source>
        <dbReference type="ARBA" id="ARBA00005194"/>
    </source>
</evidence>
<comment type="pathway">
    <text evidence="1">Lipid metabolism; fatty acid biosynthesis.</text>
</comment>